<dbReference type="PANTHER" id="PTHR21485">
    <property type="entry name" value="HAD SUPERFAMILY MEMBERS CMAS AND KDSC"/>
    <property type="match status" value="1"/>
</dbReference>
<dbReference type="CDD" id="cd02513">
    <property type="entry name" value="CMP-NeuAc_Synthase"/>
    <property type="match status" value="1"/>
</dbReference>
<dbReference type="PANTHER" id="PTHR21485:SF6">
    <property type="entry name" value="N-ACYLNEURAMINATE CYTIDYLYLTRANSFERASE-RELATED"/>
    <property type="match status" value="1"/>
</dbReference>
<evidence type="ECO:0000313" key="2">
    <source>
        <dbReference type="Proteomes" id="UP000002875"/>
    </source>
</evidence>
<sequence>MDIPQNIMDINNNSTLSSGLGALCIIPARGGSKRIPRKNIKDFLGKPIIAYSIEAAIESKVFEEVMVSTDDEEIAEIAQKYGAKVPFTRSTKNANDFATTVDVLVEVIEAYRNLGQNFETGCCIYPTAPFVSASMLQQSYQKLQNEGLDSLYPVQRFSFPPQRSVVFENGKLLWQNPENAQVRSQDLTPLYHDAGQFYFFKIEQLLKNKSILGEKTSGIIISEMDAHDIDNEEDWQVAEFKYRLKYQ</sequence>
<reference evidence="1 2" key="1">
    <citation type="submission" date="2011-07" db="EMBL/GenBank/DDBJ databases">
        <title>The complete genome of chromosome of Emticicia oligotrophica DSM 17448.</title>
        <authorList>
            <consortium name="US DOE Joint Genome Institute (JGI-PGF)"/>
            <person name="Lucas S."/>
            <person name="Han J."/>
            <person name="Lapidus A."/>
            <person name="Bruce D."/>
            <person name="Goodwin L."/>
            <person name="Pitluck S."/>
            <person name="Peters L."/>
            <person name="Kyrpides N."/>
            <person name="Mavromatis K."/>
            <person name="Ivanova N."/>
            <person name="Ovchinnikova G."/>
            <person name="Teshima H."/>
            <person name="Detter J.C."/>
            <person name="Tapia R."/>
            <person name="Han C."/>
            <person name="Land M."/>
            <person name="Hauser L."/>
            <person name="Markowitz V."/>
            <person name="Cheng J.-F."/>
            <person name="Hugenholtz P."/>
            <person name="Woyke T."/>
            <person name="Wu D."/>
            <person name="Tindall B."/>
            <person name="Pomrenke H."/>
            <person name="Brambilla E."/>
            <person name="Klenk H.-P."/>
            <person name="Eisen J.A."/>
        </authorList>
    </citation>
    <scope>NUCLEOTIDE SEQUENCE [LARGE SCALE GENOMIC DNA]</scope>
    <source>
        <strain evidence="1 2">DSM 17448</strain>
    </source>
</reference>
<dbReference type="NCBIfam" id="TIGR03584">
    <property type="entry name" value="PseF"/>
    <property type="match status" value="1"/>
</dbReference>
<proteinExistence type="predicted"/>
<dbReference type="Proteomes" id="UP000002875">
    <property type="component" value="Chromosome"/>
</dbReference>
<dbReference type="InterPro" id="IPR029044">
    <property type="entry name" value="Nucleotide-diphossugar_trans"/>
</dbReference>
<evidence type="ECO:0000313" key="1">
    <source>
        <dbReference type="EMBL" id="AFK01765.1"/>
    </source>
</evidence>
<dbReference type="InterPro" id="IPR003329">
    <property type="entry name" value="Cytidylyl_trans"/>
</dbReference>
<gene>
    <name evidence="1" type="ordered locus">Emtol_0612</name>
</gene>
<dbReference type="InterPro" id="IPR050793">
    <property type="entry name" value="CMP-NeuNAc_synthase"/>
</dbReference>
<dbReference type="Gene3D" id="3.90.550.10">
    <property type="entry name" value="Spore Coat Polysaccharide Biosynthesis Protein SpsA, Chain A"/>
    <property type="match status" value="1"/>
</dbReference>
<name>A0ABN4AC26_EMTOG</name>
<dbReference type="Pfam" id="PF02348">
    <property type="entry name" value="CTP_transf_3"/>
    <property type="match status" value="1"/>
</dbReference>
<dbReference type="SUPFAM" id="SSF53448">
    <property type="entry name" value="Nucleotide-diphospho-sugar transferases"/>
    <property type="match status" value="1"/>
</dbReference>
<accession>A0ABN4AC26</accession>
<keyword evidence="2" id="KW-1185">Reference proteome</keyword>
<dbReference type="EMBL" id="CP002961">
    <property type="protein sequence ID" value="AFK01765.1"/>
    <property type="molecule type" value="Genomic_DNA"/>
</dbReference>
<dbReference type="InterPro" id="IPR020039">
    <property type="entry name" value="PseF"/>
</dbReference>
<protein>
    <submittedName>
        <fullName evidence="1">Pseudaminic acid CMP-transferase</fullName>
    </submittedName>
</protein>
<organism evidence="1 2">
    <name type="scientific">Emticicia oligotrophica (strain DSM 17448 / CIP 109782 / MTCC 6937 / GPTSA100-15)</name>
    <dbReference type="NCBI Taxonomy" id="929562"/>
    <lineage>
        <taxon>Bacteria</taxon>
        <taxon>Pseudomonadati</taxon>
        <taxon>Bacteroidota</taxon>
        <taxon>Cytophagia</taxon>
        <taxon>Cytophagales</taxon>
        <taxon>Leadbetterellaceae</taxon>
        <taxon>Emticicia</taxon>
    </lineage>
</organism>